<dbReference type="AlphaFoldDB" id="A0A0E9PUV3"/>
<protein>
    <submittedName>
        <fullName evidence="1">Uncharacterized protein</fullName>
    </submittedName>
</protein>
<dbReference type="EMBL" id="GBXM01100924">
    <property type="protein sequence ID" value="JAH07653.1"/>
    <property type="molecule type" value="Transcribed_RNA"/>
</dbReference>
<proteinExistence type="predicted"/>
<organism evidence="1">
    <name type="scientific">Anguilla anguilla</name>
    <name type="common">European freshwater eel</name>
    <name type="synonym">Muraena anguilla</name>
    <dbReference type="NCBI Taxonomy" id="7936"/>
    <lineage>
        <taxon>Eukaryota</taxon>
        <taxon>Metazoa</taxon>
        <taxon>Chordata</taxon>
        <taxon>Craniata</taxon>
        <taxon>Vertebrata</taxon>
        <taxon>Euteleostomi</taxon>
        <taxon>Actinopterygii</taxon>
        <taxon>Neopterygii</taxon>
        <taxon>Teleostei</taxon>
        <taxon>Anguilliformes</taxon>
        <taxon>Anguillidae</taxon>
        <taxon>Anguilla</taxon>
    </lineage>
</organism>
<reference evidence="1" key="2">
    <citation type="journal article" date="2015" name="Fish Shellfish Immunol.">
        <title>Early steps in the European eel (Anguilla anguilla)-Vibrio vulnificus interaction in the gills: Role of the RtxA13 toxin.</title>
        <authorList>
            <person name="Callol A."/>
            <person name="Pajuelo D."/>
            <person name="Ebbesson L."/>
            <person name="Teles M."/>
            <person name="MacKenzie S."/>
            <person name="Amaro C."/>
        </authorList>
    </citation>
    <scope>NUCLEOTIDE SEQUENCE</scope>
</reference>
<sequence length="48" mass="5512">MSDLLFYFRPHFGHFTVTFRSYTVSMPGKKAWQISGKFTEALPSAGRL</sequence>
<accession>A0A0E9PUV3</accession>
<reference evidence="1" key="1">
    <citation type="submission" date="2014-11" db="EMBL/GenBank/DDBJ databases">
        <authorList>
            <person name="Amaro Gonzalez C."/>
        </authorList>
    </citation>
    <scope>NUCLEOTIDE SEQUENCE</scope>
</reference>
<name>A0A0E9PUV3_ANGAN</name>
<evidence type="ECO:0000313" key="1">
    <source>
        <dbReference type="EMBL" id="JAH07653.1"/>
    </source>
</evidence>